<reference evidence="1 2" key="1">
    <citation type="submission" date="2016-01" db="EMBL/GenBank/DDBJ databases">
        <title>The genomic content and context of auxiliary metabolic genes in marine cyanophages.</title>
        <authorList>
            <person name="Marston M.F."/>
            <person name="Martiny J.B.H."/>
            <person name="Crummett L.T."/>
        </authorList>
    </citation>
    <scope>NUCLEOTIDE SEQUENCE [LARGE SCALE GENOMIC DNA]</scope>
    <source>
        <strain evidence="1">RW_29_0704</strain>
    </source>
</reference>
<dbReference type="GeneID" id="29124205"/>
<name>A0A127KLL5_9CAUD</name>
<keyword evidence="2" id="KW-1185">Reference proteome</keyword>
<protein>
    <submittedName>
        <fullName evidence="1">Uncharacterized protein</fullName>
    </submittedName>
</protein>
<organism evidence="1 2">
    <name type="scientific">Cyanophage S-RIM50</name>
    <dbReference type="NCBI Taxonomy" id="687803"/>
    <lineage>
        <taxon>Viruses</taxon>
        <taxon>Duplodnaviria</taxon>
        <taxon>Heunggongvirae</taxon>
        <taxon>Uroviricota</taxon>
        <taxon>Caudoviricetes</taxon>
        <taxon>Pantevenvirales</taxon>
        <taxon>Kyanoviridae</taxon>
        <taxon>Neptunevirus</taxon>
        <taxon>Neptunevirus srim50</taxon>
    </lineage>
</organism>
<gene>
    <name evidence="1" type="ORF">R290704_201</name>
</gene>
<proteinExistence type="predicted"/>
<evidence type="ECO:0000313" key="2">
    <source>
        <dbReference type="Proteomes" id="UP000201797"/>
    </source>
</evidence>
<dbReference type="EMBL" id="KU594605">
    <property type="protein sequence ID" value="AMO42983.1"/>
    <property type="molecule type" value="Genomic_DNA"/>
</dbReference>
<dbReference type="KEGG" id="vg:29124205"/>
<accession>A0A127KLL5</accession>
<evidence type="ECO:0000313" key="1">
    <source>
        <dbReference type="EMBL" id="AMO42983.1"/>
    </source>
</evidence>
<dbReference type="Proteomes" id="UP000201797">
    <property type="component" value="Segment"/>
</dbReference>
<sequence>MPRNELSKDEFEVRVLKLKNKLYNGSYSARSQEWHDGAHHTLQEVLNALQEYRI</sequence>
<dbReference type="RefSeq" id="YP_009302282.1">
    <property type="nucleotide sequence ID" value="NC_031242.1"/>
</dbReference>
<dbReference type="OrthoDB" id="27406at10239"/>